<dbReference type="AlphaFoldDB" id="Q7VKX2"/>
<dbReference type="HOGENOM" id="CLU_3344262_0_0_6"/>
<proteinExistence type="predicted"/>
<dbReference type="EMBL" id="AE017143">
    <property type="protein sequence ID" value="AAP96495.1"/>
    <property type="molecule type" value="Genomic_DNA"/>
</dbReference>
<reference evidence="2" key="1">
    <citation type="submission" date="2003-06" db="EMBL/GenBank/DDBJ databases">
        <title>The complete genome sequence of Haemophilus ducreyi.</title>
        <authorList>
            <person name="Munson R.S. Jr."/>
            <person name="Ray W.C."/>
            <person name="Mahairas G."/>
            <person name="Sabo P."/>
            <person name="Mungur R."/>
            <person name="Johnson L."/>
            <person name="Nguyen D."/>
            <person name="Wang J."/>
            <person name="Forst C."/>
            <person name="Hood L."/>
        </authorList>
    </citation>
    <scope>NUCLEOTIDE SEQUENCE [LARGE SCALE GENOMIC DNA]</scope>
    <source>
        <strain evidence="2">35000HP / ATCC 700724</strain>
    </source>
</reference>
<evidence type="ECO:0000313" key="1">
    <source>
        <dbReference type="EMBL" id="AAP96495.1"/>
    </source>
</evidence>
<organism evidence="1 2">
    <name type="scientific">Haemophilus ducreyi (strain 35000HP / ATCC 700724)</name>
    <dbReference type="NCBI Taxonomy" id="233412"/>
    <lineage>
        <taxon>Bacteria</taxon>
        <taxon>Pseudomonadati</taxon>
        <taxon>Pseudomonadota</taxon>
        <taxon>Gammaproteobacteria</taxon>
        <taxon>Pasteurellales</taxon>
        <taxon>Pasteurellaceae</taxon>
        <taxon>Haemophilus</taxon>
    </lineage>
</organism>
<protein>
    <submittedName>
        <fullName evidence="1">Uncharacterized protein</fullName>
    </submittedName>
</protein>
<dbReference type="Proteomes" id="UP000001022">
    <property type="component" value="Chromosome"/>
</dbReference>
<name>Q7VKX2_HAEDU</name>
<keyword evidence="2" id="KW-1185">Reference proteome</keyword>
<accession>Q7VKX2</accession>
<evidence type="ECO:0000313" key="2">
    <source>
        <dbReference type="Proteomes" id="UP000001022"/>
    </source>
</evidence>
<sequence length="37" mass="4477">MLGFFVSVLLRNKKATYGDKWLLTRFPRKVMSFYLLH</sequence>
<dbReference type="KEGG" id="hdu:HD_1739"/>
<gene>
    <name evidence="1" type="ordered locus">HD_1739</name>
</gene>